<dbReference type="Gene3D" id="2.40.160.10">
    <property type="entry name" value="Porin"/>
    <property type="match status" value="1"/>
</dbReference>
<dbReference type="GO" id="GO:0016020">
    <property type="term" value="C:membrane"/>
    <property type="evidence" value="ECO:0007669"/>
    <property type="project" value="InterPro"/>
</dbReference>
<comment type="similarity">
    <text evidence="1">Belongs to the outer membrane porin (Opr) (TC 1.B.25) family.</text>
</comment>
<keyword evidence="5" id="KW-1185">Reference proteome</keyword>
<sequence>RSDDGRSLPQTFQGGQITSKEIDGLTLYGGQFRGNSPRNDASMEDMSLNGRTAFTSDRFNFGGG</sequence>
<protein>
    <submittedName>
        <fullName evidence="4">Outer membrane porin</fullName>
    </submittedName>
</protein>
<evidence type="ECO:0000256" key="1">
    <source>
        <dbReference type="ARBA" id="ARBA00009075"/>
    </source>
</evidence>
<dbReference type="PANTHER" id="PTHR34596">
    <property type="entry name" value="CHITOPORIN"/>
    <property type="match status" value="1"/>
</dbReference>
<dbReference type="PANTHER" id="PTHR34596:SF2">
    <property type="entry name" value="CHITOPORIN"/>
    <property type="match status" value="1"/>
</dbReference>
<dbReference type="Pfam" id="PF03573">
    <property type="entry name" value="OprD"/>
    <property type="match status" value="1"/>
</dbReference>
<name>F3GPM2_PSESJ</name>
<proteinExistence type="inferred from homology"/>
<keyword evidence="2" id="KW-0813">Transport</keyword>
<comment type="caution">
    <text evidence="4">The sequence shown here is derived from an EMBL/GenBank/DDBJ whole genome shotgun (WGS) entry which is preliminary data.</text>
</comment>
<evidence type="ECO:0000256" key="2">
    <source>
        <dbReference type="ARBA" id="ARBA00022448"/>
    </source>
</evidence>
<evidence type="ECO:0000313" key="4">
    <source>
        <dbReference type="EMBL" id="EGH49025.1"/>
    </source>
</evidence>
<dbReference type="Proteomes" id="UP000004986">
    <property type="component" value="Unassembled WGS sequence"/>
</dbReference>
<reference evidence="4 5" key="1">
    <citation type="journal article" date="2011" name="PLoS Pathog.">
        <title>Dynamic evolution of pathogenicity revealed by sequencing and comparative genomics of 19 Pseudomonas syringae isolates.</title>
        <authorList>
            <person name="Baltrus D.A."/>
            <person name="Nishimura M.T."/>
            <person name="Romanchuk A."/>
            <person name="Chang J.H."/>
            <person name="Mukhtar M.S."/>
            <person name="Cherkis K."/>
            <person name="Roach J."/>
            <person name="Grant S.R."/>
            <person name="Jones C.D."/>
            <person name="Dangl J.L."/>
        </authorList>
    </citation>
    <scope>NUCLEOTIDE SEQUENCE [LARGE SCALE GENOMIC DNA]</scope>
    <source>
        <strain evidence="4 5">1704B</strain>
    </source>
</reference>
<keyword evidence="3" id="KW-0732">Signal</keyword>
<gene>
    <name evidence="4" type="ORF">PSYPI_44446</name>
</gene>
<evidence type="ECO:0000256" key="3">
    <source>
        <dbReference type="ARBA" id="ARBA00022729"/>
    </source>
</evidence>
<organism evidence="4 5">
    <name type="scientific">Pseudomonas syringae pv. pisi str. 1704B</name>
    <dbReference type="NCBI Taxonomy" id="629263"/>
    <lineage>
        <taxon>Bacteria</taxon>
        <taxon>Pseudomonadati</taxon>
        <taxon>Pseudomonadota</taxon>
        <taxon>Gammaproteobacteria</taxon>
        <taxon>Pseudomonadales</taxon>
        <taxon>Pseudomonadaceae</taxon>
        <taxon>Pseudomonas</taxon>
        <taxon>Pseudomonas syringae</taxon>
    </lineage>
</organism>
<dbReference type="GO" id="GO:0015288">
    <property type="term" value="F:porin activity"/>
    <property type="evidence" value="ECO:0007669"/>
    <property type="project" value="TreeGrafter"/>
</dbReference>
<accession>F3GPM2</accession>
<feature type="non-terminal residue" evidence="4">
    <location>
        <position position="64"/>
    </location>
</feature>
<dbReference type="AlphaFoldDB" id="F3GPM2"/>
<dbReference type="EMBL" id="AEAI01003749">
    <property type="protein sequence ID" value="EGH49025.1"/>
    <property type="molecule type" value="Genomic_DNA"/>
</dbReference>
<evidence type="ECO:0000313" key="5">
    <source>
        <dbReference type="Proteomes" id="UP000004986"/>
    </source>
</evidence>
<dbReference type="InterPro" id="IPR005318">
    <property type="entry name" value="OM_porin_bac"/>
</dbReference>
<feature type="non-terminal residue" evidence="4">
    <location>
        <position position="1"/>
    </location>
</feature>
<dbReference type="InterPro" id="IPR023614">
    <property type="entry name" value="Porin_dom_sf"/>
</dbReference>